<dbReference type="Gene3D" id="1.10.10.60">
    <property type="entry name" value="Homeodomain-like"/>
    <property type="match status" value="1"/>
</dbReference>
<reference evidence="4 5" key="1">
    <citation type="submission" date="2019-05" db="EMBL/GenBank/DDBJ databases">
        <title>Draft genome sequence of Pelagicola sp. DSW4-44.</title>
        <authorList>
            <person name="Oh J."/>
        </authorList>
    </citation>
    <scope>NUCLEOTIDE SEQUENCE [LARGE SCALE GENOMIC DNA]</scope>
    <source>
        <strain evidence="4 5">DSW4-44</strain>
    </source>
</reference>
<dbReference type="Pfam" id="PF12833">
    <property type="entry name" value="HTH_18"/>
    <property type="match status" value="1"/>
</dbReference>
<keyword evidence="1" id="KW-0805">Transcription regulation</keyword>
<organism evidence="4 5">
    <name type="scientific">Parasedimentitalea maritima</name>
    <dbReference type="NCBI Taxonomy" id="2578117"/>
    <lineage>
        <taxon>Bacteria</taxon>
        <taxon>Pseudomonadati</taxon>
        <taxon>Pseudomonadota</taxon>
        <taxon>Alphaproteobacteria</taxon>
        <taxon>Rhodobacterales</taxon>
        <taxon>Paracoccaceae</taxon>
        <taxon>Parasedimentitalea</taxon>
    </lineage>
</organism>
<name>A0ABY2URZ0_9RHOB</name>
<dbReference type="PANTHER" id="PTHR43130">
    <property type="entry name" value="ARAC-FAMILY TRANSCRIPTIONAL REGULATOR"/>
    <property type="match status" value="1"/>
</dbReference>
<protein>
    <submittedName>
        <fullName evidence="4">Helix-turn-helix domain-containing protein</fullName>
    </submittedName>
</protein>
<dbReference type="EMBL" id="VAUA01000008">
    <property type="protein sequence ID" value="TLP60310.1"/>
    <property type="molecule type" value="Genomic_DNA"/>
</dbReference>
<dbReference type="Proteomes" id="UP000305041">
    <property type="component" value="Unassembled WGS sequence"/>
</dbReference>
<evidence type="ECO:0000313" key="4">
    <source>
        <dbReference type="EMBL" id="TLP60310.1"/>
    </source>
</evidence>
<dbReference type="SUPFAM" id="SSF52317">
    <property type="entry name" value="Class I glutamine amidotransferase-like"/>
    <property type="match status" value="1"/>
</dbReference>
<sequence>MKLLFRPKSNADIVDFQFDAVDTVLCSGDQRCLICQTGIKYGHNLMIRTIDVLLFDDVNLLDVSGPVQAFGAAVIDDRSQYTMRYVSPNGQPVRAACGLKLVADGQLSTRSNSDDLLIPGGKGVDAILKHPSVREIIQDRAAREGHGRLISVCSGALVLAAAGVLDGHPATTHWSRSADTRQYENVLWDLDLISTSEERIFTSAGVTTGIDLALAIIRADCGPKVALAAARELVVQLRRTGGQSQYAIHLAGQFTRDDTLTRLIEQVVSQPQLDWSLNALSQAAGMNPRTLSRHFQRDLQESPAQFVERIRVDHARGLLFENLPLKQVAADSGFGDLQRMRRAFQRRFGVHVSEYLSSFG</sequence>
<dbReference type="SMART" id="SM00342">
    <property type="entry name" value="HTH_ARAC"/>
    <property type="match status" value="1"/>
</dbReference>
<gene>
    <name evidence="4" type="ORF">FEE96_15725</name>
</gene>
<dbReference type="InterPro" id="IPR018060">
    <property type="entry name" value="HTH_AraC"/>
</dbReference>
<dbReference type="InterPro" id="IPR052158">
    <property type="entry name" value="INH-QAR"/>
</dbReference>
<dbReference type="Pfam" id="PF01965">
    <property type="entry name" value="DJ-1_PfpI"/>
    <property type="match status" value="1"/>
</dbReference>
<evidence type="ECO:0000256" key="2">
    <source>
        <dbReference type="ARBA" id="ARBA00023163"/>
    </source>
</evidence>
<proteinExistence type="predicted"/>
<feature type="domain" description="HTH araC/xylS-type" evidence="3">
    <location>
        <begin position="258"/>
        <end position="358"/>
    </location>
</feature>
<accession>A0ABY2URZ0</accession>
<comment type="caution">
    <text evidence="4">The sequence shown here is derived from an EMBL/GenBank/DDBJ whole genome shotgun (WGS) entry which is preliminary data.</text>
</comment>
<dbReference type="InterPro" id="IPR002818">
    <property type="entry name" value="DJ-1/PfpI"/>
</dbReference>
<keyword evidence="5" id="KW-1185">Reference proteome</keyword>
<evidence type="ECO:0000259" key="3">
    <source>
        <dbReference type="PROSITE" id="PS01124"/>
    </source>
</evidence>
<keyword evidence="2" id="KW-0804">Transcription</keyword>
<dbReference type="CDD" id="cd03137">
    <property type="entry name" value="GATase1_AraC_1"/>
    <property type="match status" value="1"/>
</dbReference>
<dbReference type="Gene3D" id="3.40.50.880">
    <property type="match status" value="1"/>
</dbReference>
<evidence type="ECO:0000256" key="1">
    <source>
        <dbReference type="ARBA" id="ARBA00023015"/>
    </source>
</evidence>
<dbReference type="SUPFAM" id="SSF46689">
    <property type="entry name" value="Homeodomain-like"/>
    <property type="match status" value="2"/>
</dbReference>
<evidence type="ECO:0000313" key="5">
    <source>
        <dbReference type="Proteomes" id="UP000305041"/>
    </source>
</evidence>
<dbReference type="PROSITE" id="PS01124">
    <property type="entry name" value="HTH_ARAC_FAMILY_2"/>
    <property type="match status" value="1"/>
</dbReference>
<dbReference type="InterPro" id="IPR009057">
    <property type="entry name" value="Homeodomain-like_sf"/>
</dbReference>
<dbReference type="InterPro" id="IPR029062">
    <property type="entry name" value="Class_I_gatase-like"/>
</dbReference>
<dbReference type="PANTHER" id="PTHR43130:SF3">
    <property type="entry name" value="HTH-TYPE TRANSCRIPTIONAL REGULATOR RV1931C"/>
    <property type="match status" value="1"/>
</dbReference>